<protein>
    <submittedName>
        <fullName evidence="1">DUF3717 domain-containing protein</fullName>
    </submittedName>
</protein>
<sequence length="68" mass="7585">MSVFSIAELEVAINHCLACEPSEHYSLGPDGSQLGNVYGSMIWNKEGSRSLGSLKEEERIAFIRWQVI</sequence>
<proteinExistence type="predicted"/>
<keyword evidence="2" id="KW-1185">Reference proteome</keyword>
<dbReference type="EMBL" id="CP017564">
    <property type="protein sequence ID" value="APA90245.1"/>
    <property type="molecule type" value="Genomic_DNA"/>
</dbReference>
<evidence type="ECO:0000313" key="2">
    <source>
        <dbReference type="Proteomes" id="UP000179860"/>
    </source>
</evidence>
<gene>
    <name evidence="1" type="ORF">BJG93_34595</name>
</gene>
<name>A0ACA8AWZ8_9BURK</name>
<keyword evidence="1" id="KW-0614">Plasmid</keyword>
<organism evidence="1 2">
    <name type="scientific">Paraburkholderia sprentiae WSM5005</name>
    <dbReference type="NCBI Taxonomy" id="754502"/>
    <lineage>
        <taxon>Bacteria</taxon>
        <taxon>Pseudomonadati</taxon>
        <taxon>Pseudomonadota</taxon>
        <taxon>Betaproteobacteria</taxon>
        <taxon>Burkholderiales</taxon>
        <taxon>Burkholderiaceae</taxon>
        <taxon>Paraburkholderia</taxon>
    </lineage>
</organism>
<geneLocation type="plasmid" evidence="1 2">
    <name>pl3WSM5005</name>
</geneLocation>
<evidence type="ECO:0000313" key="1">
    <source>
        <dbReference type="EMBL" id="APA90245.1"/>
    </source>
</evidence>
<dbReference type="Proteomes" id="UP000179860">
    <property type="component" value="Plasmid pl3WSM5005"/>
</dbReference>
<accession>A0ACA8AWZ8</accession>
<reference evidence="1" key="2">
    <citation type="submission" date="2021-06" db="EMBL/GenBank/DDBJ databases">
        <authorList>
            <person name="Rogers T.H."/>
            <person name="Ramsay J.P."/>
            <person name="Wang P."/>
            <person name="Terpolilli J."/>
        </authorList>
    </citation>
    <scope>NUCLEOTIDE SEQUENCE</scope>
    <source>
        <strain evidence="1">WSM5005</strain>
        <plasmid evidence="1">pl3WSM5005</plasmid>
    </source>
</reference>
<reference evidence="1" key="1">
    <citation type="submission" date="2016-09" db="EMBL/GenBank/DDBJ databases">
        <title>The Complete Genome of Burkholderia sprentiae wsm5005.</title>
        <authorList>
            <person name="De Meyer S."/>
            <person name="Wang P."/>
            <person name="Terpolilli J."/>
        </authorList>
    </citation>
    <scope>NUCLEOTIDE SEQUENCE</scope>
    <source>
        <strain evidence="1">WSM5005</strain>
        <plasmid evidence="1">pl3WSM5005</plasmid>
    </source>
</reference>